<evidence type="ECO:0000256" key="2">
    <source>
        <dbReference type="ARBA" id="ARBA00022801"/>
    </source>
</evidence>
<reference evidence="5 6" key="1">
    <citation type="submission" date="2016-07" db="EMBL/GenBank/DDBJ databases">
        <title>Pervasive Adenine N6-methylation of Active Genes in Fungi.</title>
        <authorList>
            <consortium name="DOE Joint Genome Institute"/>
            <person name="Mondo S.J."/>
            <person name="Dannebaum R.O."/>
            <person name="Kuo R.C."/>
            <person name="Labutti K."/>
            <person name="Haridas S."/>
            <person name="Kuo A."/>
            <person name="Salamov A."/>
            <person name="Ahrendt S.R."/>
            <person name="Lipzen A."/>
            <person name="Sullivan W."/>
            <person name="Andreopoulos W.B."/>
            <person name="Clum A."/>
            <person name="Lindquist E."/>
            <person name="Daum C."/>
            <person name="Ramamoorthy G.K."/>
            <person name="Gryganskyi A."/>
            <person name="Culley D."/>
            <person name="Magnuson J.K."/>
            <person name="James T.Y."/>
            <person name="O'Malley M.A."/>
            <person name="Stajich J.E."/>
            <person name="Spatafora J.W."/>
            <person name="Visel A."/>
            <person name="Grigoriev I.V."/>
        </authorList>
    </citation>
    <scope>NUCLEOTIDE SEQUENCE [LARGE SCALE GENOMIC DNA]</scope>
    <source>
        <strain evidence="5 6">62-1032</strain>
    </source>
</reference>
<evidence type="ECO:0000259" key="4">
    <source>
        <dbReference type="Pfam" id="PF08386"/>
    </source>
</evidence>
<dbReference type="Gene3D" id="3.40.50.1820">
    <property type="entry name" value="alpha/beta hydrolase"/>
    <property type="match status" value="1"/>
</dbReference>
<dbReference type="AlphaFoldDB" id="A0A1Y2G3A0"/>
<proteinExistence type="inferred from homology"/>
<evidence type="ECO:0000256" key="1">
    <source>
        <dbReference type="ARBA" id="ARBA00010088"/>
    </source>
</evidence>
<protein>
    <submittedName>
        <fullName evidence="5">TAP-like protein-domain-containing protein</fullName>
    </submittedName>
</protein>
<dbReference type="InterPro" id="IPR000073">
    <property type="entry name" value="AB_hydrolase_1"/>
</dbReference>
<name>A0A1Y2G3A0_9BASI</name>
<dbReference type="InterPro" id="IPR029058">
    <property type="entry name" value="AB_hydrolase_fold"/>
</dbReference>
<dbReference type="PANTHER" id="PTHR43248">
    <property type="entry name" value="2-SUCCINYL-6-HYDROXY-2,4-CYCLOHEXADIENE-1-CARBOXYLATE SYNTHASE"/>
    <property type="match status" value="1"/>
</dbReference>
<keyword evidence="6" id="KW-1185">Reference proteome</keyword>
<dbReference type="InterPro" id="IPR013595">
    <property type="entry name" value="Pept_S33_TAP-like_C"/>
</dbReference>
<feature type="domain" description="AB hydrolase-1" evidence="3">
    <location>
        <begin position="105"/>
        <end position="291"/>
    </location>
</feature>
<comment type="similarity">
    <text evidence="1">Belongs to the peptidase S33 family.</text>
</comment>
<dbReference type="InParanoid" id="A0A1Y2G3A0"/>
<dbReference type="Proteomes" id="UP000193467">
    <property type="component" value="Unassembled WGS sequence"/>
</dbReference>
<dbReference type="Pfam" id="PF00561">
    <property type="entry name" value="Abhydrolase_1"/>
    <property type="match status" value="1"/>
</dbReference>
<feature type="domain" description="Peptidase S33 tripeptidyl aminopeptidase-like C-terminal" evidence="4">
    <location>
        <begin position="462"/>
        <end position="567"/>
    </location>
</feature>
<dbReference type="GO" id="GO:0016787">
    <property type="term" value="F:hydrolase activity"/>
    <property type="evidence" value="ECO:0007669"/>
    <property type="project" value="UniProtKB-KW"/>
</dbReference>
<dbReference type="InterPro" id="IPR051601">
    <property type="entry name" value="Serine_prot/Carboxylest_S33"/>
</dbReference>
<accession>A0A1Y2G3A0</accession>
<evidence type="ECO:0000313" key="5">
    <source>
        <dbReference type="EMBL" id="ORY90800.1"/>
    </source>
</evidence>
<dbReference type="SUPFAM" id="SSF53474">
    <property type="entry name" value="alpha/beta-Hydrolases"/>
    <property type="match status" value="1"/>
</dbReference>
<dbReference type="Pfam" id="PF08386">
    <property type="entry name" value="Abhydrolase_4"/>
    <property type="match status" value="1"/>
</dbReference>
<dbReference type="EMBL" id="MCGR01000003">
    <property type="protein sequence ID" value="ORY90800.1"/>
    <property type="molecule type" value="Genomic_DNA"/>
</dbReference>
<dbReference type="STRING" id="106004.A0A1Y2G3A0"/>
<dbReference type="PANTHER" id="PTHR43248:SF25">
    <property type="entry name" value="AB HYDROLASE-1 DOMAIN-CONTAINING PROTEIN-RELATED"/>
    <property type="match status" value="1"/>
</dbReference>
<evidence type="ECO:0000313" key="6">
    <source>
        <dbReference type="Proteomes" id="UP000193467"/>
    </source>
</evidence>
<organism evidence="5 6">
    <name type="scientific">Leucosporidium creatinivorum</name>
    <dbReference type="NCBI Taxonomy" id="106004"/>
    <lineage>
        <taxon>Eukaryota</taxon>
        <taxon>Fungi</taxon>
        <taxon>Dikarya</taxon>
        <taxon>Basidiomycota</taxon>
        <taxon>Pucciniomycotina</taxon>
        <taxon>Microbotryomycetes</taxon>
        <taxon>Leucosporidiales</taxon>
        <taxon>Leucosporidium</taxon>
    </lineage>
</organism>
<gene>
    <name evidence="5" type="ORF">BCR35DRAFT_349716</name>
</gene>
<comment type="caution">
    <text evidence="5">The sequence shown here is derived from an EMBL/GenBank/DDBJ whole genome shotgun (WGS) entry which is preliminary data.</text>
</comment>
<evidence type="ECO:0000259" key="3">
    <source>
        <dbReference type="Pfam" id="PF00561"/>
    </source>
</evidence>
<dbReference type="OrthoDB" id="425534at2759"/>
<keyword evidence="2" id="KW-0378">Hydrolase</keyword>
<sequence length="612" mass="66911">MEKHQLPLTLPPTPAKQRPSPTTYIILLLSLLALSAQFAPRLPFSACSHSQAPNDTLHWTPCGDGLQCSKLAVPLNWDNRTDEREVVLSILKRPGSRQKDKLGSLYINPGGPGGAGSYIETAGWFFDKLLDGRYDLIIWDPRGVNRTSDHITCFSSSLTQHLYALTTPTSLSTPSNFSSPTAEGLSDPHAIFQDLENQIRLSETSLKALYQRCWERTGETLAFVGTKSVVRDLEAISRAVEGGEGRINFWGMSYGTIIAQYLTSLLPPHRLGKIVMDGVVNATMWTGPWDHFHPYSSLRDIQPIYSSFATSCLAAGDRCALSSSSNFSSPEDLLDTLSALLDSVYHDPVPLPQLENAPALVAQAKHLKMAMFRAAYSVKEWPSLARKLERALKGDWSELVEGTLPVLEGGWEGAGKRPDPSSLATTAIRCADASPHLTHPTHPPTPHSLASDVALSLTLNSPFAGDQLFDLSFCHLWPVESRSYYDYVGAEEEQKKLDTPVLVLNQRFDPVTPLGAAERVLQRLGGSARLVVQEGAGHCVIGQASLCTAKIIRSYLLSGELPSSSHTSCEVDELPFGAEAEDDEEQGVGAGSSEERELLRVWRGAEGLVQRW</sequence>